<comment type="caution">
    <text evidence="4">The sequence shown here is derived from an EMBL/GenBank/DDBJ whole genome shotgun (WGS) entry which is preliminary data.</text>
</comment>
<keyword evidence="5" id="KW-1185">Reference proteome</keyword>
<evidence type="ECO:0000313" key="4">
    <source>
        <dbReference type="EMBL" id="OLP88154.1"/>
    </source>
</evidence>
<protein>
    <submittedName>
        <fullName evidence="4">Exonuclease mut-7-like</fullName>
    </submittedName>
</protein>
<evidence type="ECO:0000256" key="2">
    <source>
        <dbReference type="SAM" id="MobiDB-lite"/>
    </source>
</evidence>
<gene>
    <name evidence="4" type="primary">EXD3</name>
    <name evidence="4" type="ORF">AK812_SmicGene30541</name>
</gene>
<organism evidence="4 5">
    <name type="scientific">Symbiodinium microadriaticum</name>
    <name type="common">Dinoflagellate</name>
    <name type="synonym">Zooxanthella microadriatica</name>
    <dbReference type="NCBI Taxonomy" id="2951"/>
    <lineage>
        <taxon>Eukaryota</taxon>
        <taxon>Sar</taxon>
        <taxon>Alveolata</taxon>
        <taxon>Dinophyceae</taxon>
        <taxon>Suessiales</taxon>
        <taxon>Symbiodiniaceae</taxon>
        <taxon>Symbiodinium</taxon>
    </lineage>
</organism>
<evidence type="ECO:0000313" key="5">
    <source>
        <dbReference type="Proteomes" id="UP000186817"/>
    </source>
</evidence>
<dbReference type="InterPro" id="IPR012337">
    <property type="entry name" value="RNaseH-like_sf"/>
</dbReference>
<evidence type="ECO:0000256" key="1">
    <source>
        <dbReference type="ARBA" id="ARBA00023172"/>
    </source>
</evidence>
<keyword evidence="4" id="KW-0540">Nuclease</keyword>
<dbReference type="InterPro" id="IPR052408">
    <property type="entry name" value="Exonuclease_MUT-7-like"/>
</dbReference>
<dbReference type="PANTHER" id="PTHR47765:SF2">
    <property type="entry name" value="EXONUCLEASE MUT-7 HOMOLOG"/>
    <property type="match status" value="1"/>
</dbReference>
<feature type="region of interest" description="Disordered" evidence="2">
    <location>
        <begin position="1122"/>
        <end position="1143"/>
    </location>
</feature>
<dbReference type="Gene3D" id="1.10.443.10">
    <property type="entry name" value="Intergrase catalytic core"/>
    <property type="match status" value="1"/>
</dbReference>
<feature type="region of interest" description="Disordered" evidence="2">
    <location>
        <begin position="2792"/>
        <end position="2811"/>
    </location>
</feature>
<dbReference type="InterPro" id="IPR002562">
    <property type="entry name" value="3'-5'_exonuclease_dom"/>
</dbReference>
<dbReference type="InterPro" id="IPR013762">
    <property type="entry name" value="Integrase-like_cat_sf"/>
</dbReference>
<dbReference type="GO" id="GO:0008408">
    <property type="term" value="F:3'-5' exonuclease activity"/>
    <property type="evidence" value="ECO:0007669"/>
    <property type="project" value="InterPro"/>
</dbReference>
<dbReference type="SUPFAM" id="SSF56349">
    <property type="entry name" value="DNA breaking-rejoining enzymes"/>
    <property type="match status" value="1"/>
</dbReference>
<dbReference type="InterPro" id="IPR011010">
    <property type="entry name" value="DNA_brk_join_enz"/>
</dbReference>
<evidence type="ECO:0000259" key="3">
    <source>
        <dbReference type="Pfam" id="PF01612"/>
    </source>
</evidence>
<dbReference type="GO" id="GO:0003677">
    <property type="term" value="F:DNA binding"/>
    <property type="evidence" value="ECO:0007669"/>
    <property type="project" value="InterPro"/>
</dbReference>
<sequence>MLHESFDAGFHAQALRLPCAAEMVQTSTRCRGYKRLLWRPEFPSDLPPALRQNAAILRHAAPEVSPHKAVFTIHASQRIWEIALDLCARGAVNDLAANIIYRALAALDCTDWNEYRRRQEEFRQDLFTACSNLFEVHHVHSGAECIFGVLNETTMRSISPVMKTPKRQKLRDLVVDIIEEWVLLHQDSFSRINGSKLLDVVGPAAFIQLIPRFGISPRSLTPDDLEVLFYHLAEEARDLFGVIRIGLSFLPVESLNDSLGGSSWSLRRVLKVIEGRQSEHGLRFFLAHLEPISLLLQALAALRERDLDTGLSRNPWSYSTSLVVEADVRSGKPLLPKLPHIWPMRPPPLLPPPSKAPIDEDEEIPRKQRMWLTDGELMPLSISRRRPKPLAGLAPPSRMRDTSWPQLAFDPVDALSEDSGERSHVSVNAYSILAGEADEDALELWGGAAPAPKDRAGVLVEDCECPWRMSIERDIEEIVTLTEQIGNLSLNISVVVQASPPATSSGSSLTPPASTSSAAQPAVIPVWALRPVDDEPSQEVLSLAQQLRSSVNGYGPNERIRRAFTAGLEAASKIRGDRGYFSGSQVGGRKIIYVVLFGADVTEPFITSDFAYYSRIVKNGPGGSWDPISVSHGFPSFAEAEDSAGYSKLFFKFEETFAHAFIVRAVDSGFVICVPPAAIPEETLQQATAEHYEGVFGPWTATTIRAMSSTGRELQRTLPCLLVDINAAGVDHLSEAIPESEPTPFGTHRLQSVWPSARAAVVALEAFLNGDELVLENFERLEGYYTAASEAEARTSPTEPTAGTLPQDLLTQLLNHSAEQGRVLSGLQAKLASLDSVDERLKQLEAEPRDPPPAHAAVGGRTTPADGIPAWAPQLFTEGARSTLAPGQVQKLLTLAGRGPTHLGDLPGPDLGSISQALGARAKAKTTPPQPSAAALEDVEEVVDEPEGAEVGGKLLGQLLSQQTKILAQLAASARKSTDPMHLLGAGSSDDGAKLPGVRGMAARQLLKDQFQRNPLAIHTSVKERLAQVRRRSSVAEVEPRDMFLHFQETVPLGNFKTLTYLAFLMCDMWESIEHGRSEELMSLVALGLVFCEQVAHEQGQTRLAWLLTCREDPPFSLVETRKAPRSEVPHGALSDPRWASHKREHHQEAQVADDHRRLAGRRKARWVLRLHRNTWVRLLVAAGNFLVSGRPEIPAHAMQPPSRAQESMIAQFERHVAAWVRLGTGPRRELDRAVQKFSILEDQLSYLRDRSHALFAQFQPYSKARASQAADCETQGPKSSPTPPRPHTSGERPNPAPRMPPQTTSLRIDPKRLVFEAPPAFEASKYITDPLLKSAFYDPRVLLKPESQWPKTKLARVMASREEQFELFRRWDGVQSLHLLPAASSEARYRCGLFAVYKSDEVDRQILNPIPENARCFSISDSTLSLAHASLLGQIFIASDQNLVIGSDDLKDFYHGFVVSDIHAGRNHIHGVFRGSDFRGFNAYNPELDDQLVVGCFRSLAMGTSYAVETAQHAHSVLLQRASCLRSSDQVAYKFPFPRGPGFELLCIDDHAFLLLVSKAEASRAPDINRADLALFARAADMYHKAKLRTSTKKAVRNSYHATVLGGEIDGKVGEISAPKLRVTVLCALSFQLAVLGFATKEILSSLVGSWVYVIMFRRPFMSLIGELYHELANHQDGVVFALSHDSRQELLLLTLYAPCMTTDLRAYPLDRVFCTDASSYAAGACEARLPPEACLELLRHADHKGYHTQLKPQVSAYLEQFNASDFADDTTPSIPRGLTEGVLFDVCEVFRGDCELSNLFRSRGFTVHPGFDLAAGQSGDISFPYTMLHIIGLICRRVVAYIHISPTCVFWGNIPQPVCEATDPKATGIVTLARRIAFILHLCAVYGLVASCGQPLGSSMYQLSIFKRLRAKGYLSFKWSACYFGSPFRGASHWLVNREGLLTLSCRCKCPPGFQHLQLPSTFTSESVQKFSQTCRPTCDTVFGSTPAVGETSSRFARAAPLPLLSRIVDCVAACIQELRRAGPELKRPAHVPPRWIGDLGATLSWKTLLQYKFKRSNHININEELSYRSLLKHVGKTAPGSRFGVLLDSRVVIGCNAKGRSSSQKLNFYMSTALPYIAGCNLYPNLFHVGTHDNASDDPSRLKRLREQSSSQPIWLRKFLANDFVAFDVVRRADNCAKPLDSWARLAGLALALHLLNAQAGLTATVGKRRQTLFTGFVHWVESELGCRFDQLSASGLLLAAALTGFGKFLFYSGAPKYVFSETLNSVCDRFKHHKPSFAGVWSLLSRWEEEEPSQRGMVLPEALFRAAVALSLAWRWPHFTAALLIGFHGLLRPGEFLHLRRRELILPCDLLSCRPVAYITLGHTKTSRFMLRQHAKISDALSVAFLTAMFADAPFDTHLFGCSPAVFKRRWDTVFSFLHVPTSEAENGVTPKCLRGSGATWLYQETEDINKIQWRGRWQQRRTLEFYLQDVAGQLLLASLTSDQRRHVAELAAFAGLPSPLAELPLDAIHFVDSAQGLSHVLTFLQQAAPAYVGIDLEWSDPQPVSIIQIATPSRAFVLDCVNRTPLYMSVLHCVMDYVMKREEMTKLFFGFPHDLIRLNMLFGPYGRSFSGKDYLASVLDLYTQRVRRVQVTNPRAEDTPLGRESLMGEALQVDDFTKIAEIGEHPLPPYPIQELSEQVFIVGGHQSLSRMVEKYLGETLNKQYRVSNWNFRPLSASQVIYAATDAHILLRLESALREQQVLPQRIWGVSARDSTQPAWWRDSARCQKCFLALGLAMAFDIDNAGGVPPARQTSQDDVDDARVSQAQQPFDKYDVAERCKELMRRASNMSTPSSLKWDILELMEESHHQLREIRRAHSEPERGLWQEIQNAISNEHTASTLPVTLRKQCDEILDRRTVWLGDFNTELAAILARGQEVRERLLFEDVDRAGWFSAAGISALEVQRLLERHAEMHQRAARFSRQLKLLSRGLQQQGALSSRRRAFQAKTVGEKLQSSLVCLAAVAVAPVPGSSEMWLATTTMMWLDKDQAWQHVVYEHPRDVDTDTILDQFQCRSSKALLSLQ</sequence>
<feature type="region of interest" description="Disordered" evidence="2">
    <location>
        <begin position="918"/>
        <end position="937"/>
    </location>
</feature>
<keyword evidence="1" id="KW-0233">DNA recombination</keyword>
<feature type="region of interest" description="Disordered" evidence="2">
    <location>
        <begin position="1267"/>
        <end position="1310"/>
    </location>
</feature>
<dbReference type="GO" id="GO:0015074">
    <property type="term" value="P:DNA integration"/>
    <property type="evidence" value="ECO:0007669"/>
    <property type="project" value="InterPro"/>
</dbReference>
<dbReference type="Gene3D" id="3.30.420.10">
    <property type="entry name" value="Ribonuclease H-like superfamily/Ribonuclease H"/>
    <property type="match status" value="1"/>
</dbReference>
<name>A0A1Q9CZ12_SYMMI</name>
<dbReference type="GO" id="GO:0006310">
    <property type="term" value="P:DNA recombination"/>
    <property type="evidence" value="ECO:0007669"/>
    <property type="project" value="UniProtKB-KW"/>
</dbReference>
<feature type="domain" description="3'-5' exonuclease" evidence="3">
    <location>
        <begin position="2678"/>
        <end position="2744"/>
    </location>
</feature>
<dbReference type="PANTHER" id="PTHR47765">
    <property type="entry name" value="3'-5' EXONUCLEASE DOMAIN-CONTAINING PROTEIN"/>
    <property type="match status" value="1"/>
</dbReference>
<dbReference type="InterPro" id="IPR036397">
    <property type="entry name" value="RNaseH_sf"/>
</dbReference>
<proteinExistence type="predicted"/>
<dbReference type="SUPFAM" id="SSF53098">
    <property type="entry name" value="Ribonuclease H-like"/>
    <property type="match status" value="1"/>
</dbReference>
<dbReference type="Proteomes" id="UP000186817">
    <property type="component" value="Unassembled WGS sequence"/>
</dbReference>
<keyword evidence="4" id="KW-0269">Exonuclease</keyword>
<dbReference type="Pfam" id="PF01612">
    <property type="entry name" value="DNA_pol_A_exo1"/>
    <property type="match status" value="1"/>
</dbReference>
<dbReference type="EMBL" id="LSRX01000827">
    <property type="protein sequence ID" value="OLP88154.1"/>
    <property type="molecule type" value="Genomic_DNA"/>
</dbReference>
<reference evidence="4 5" key="1">
    <citation type="submission" date="2016-02" db="EMBL/GenBank/DDBJ databases">
        <title>Genome analysis of coral dinoflagellate symbionts highlights evolutionary adaptations to a symbiotic lifestyle.</title>
        <authorList>
            <person name="Aranda M."/>
            <person name="Li Y."/>
            <person name="Liew Y.J."/>
            <person name="Baumgarten S."/>
            <person name="Simakov O."/>
            <person name="Wilson M."/>
            <person name="Piel J."/>
            <person name="Ashoor H."/>
            <person name="Bougouffa S."/>
            <person name="Bajic V.B."/>
            <person name="Ryu T."/>
            <person name="Ravasi T."/>
            <person name="Bayer T."/>
            <person name="Micklem G."/>
            <person name="Kim H."/>
            <person name="Bhak J."/>
            <person name="Lajeunesse T.C."/>
            <person name="Voolstra C.R."/>
        </authorList>
    </citation>
    <scope>NUCLEOTIDE SEQUENCE [LARGE SCALE GENOMIC DNA]</scope>
    <source>
        <strain evidence="4 5">CCMP2467</strain>
    </source>
</reference>
<accession>A0A1Q9CZ12</accession>
<keyword evidence="4" id="KW-0378">Hydrolase</keyword>
<dbReference type="OrthoDB" id="422842at2759"/>